<comment type="function">
    <text evidence="1">Required for the efficient initiation of filament assembly.</text>
</comment>
<sequence length="155" mass="16984">MSNATLLEITLHDIDLSERLLALIDQEFQALTERQLEALESLLGDKQILLKQLDQHAQQRTTLLRNHGLATDLQGLSAYAATQANGPDLLAASARLVELMDKCKVHNARNGQIIQANRFVVGKLLNVLQGTTAPNLYDSRGGRTQGGYQRPLSSA</sequence>
<protein>
    <submittedName>
        <fullName evidence="5">Flagellar protein FlgN</fullName>
    </submittedName>
</protein>
<dbReference type="SUPFAM" id="SSF140566">
    <property type="entry name" value="FlgN-like"/>
    <property type="match status" value="1"/>
</dbReference>
<keyword evidence="5" id="KW-0282">Flagellum</keyword>
<accession>A0A4Y5W3H6</accession>
<keyword evidence="3" id="KW-1005">Bacterial flagellum biogenesis</keyword>
<evidence type="ECO:0000256" key="2">
    <source>
        <dbReference type="ARBA" id="ARBA00007703"/>
    </source>
</evidence>
<keyword evidence="5" id="KW-0966">Cell projection</keyword>
<dbReference type="InterPro" id="IPR036679">
    <property type="entry name" value="FlgN-like_sf"/>
</dbReference>
<organism evidence="5">
    <name type="scientific">Pseudomonas oryzihabitans</name>
    <dbReference type="NCBI Taxonomy" id="47885"/>
    <lineage>
        <taxon>Bacteria</taxon>
        <taxon>Pseudomonadati</taxon>
        <taxon>Pseudomonadota</taxon>
        <taxon>Gammaproteobacteria</taxon>
        <taxon>Pseudomonadales</taxon>
        <taxon>Pseudomonadaceae</taxon>
        <taxon>Pseudomonas</taxon>
    </lineage>
</organism>
<evidence type="ECO:0000256" key="4">
    <source>
        <dbReference type="SAM" id="MobiDB-lite"/>
    </source>
</evidence>
<dbReference type="EMBL" id="CP021645">
    <property type="protein sequence ID" value="QDD88996.1"/>
    <property type="molecule type" value="Genomic_DNA"/>
</dbReference>
<dbReference type="GO" id="GO:0044780">
    <property type="term" value="P:bacterial-type flagellum assembly"/>
    <property type="evidence" value="ECO:0007669"/>
    <property type="project" value="InterPro"/>
</dbReference>
<evidence type="ECO:0000313" key="5">
    <source>
        <dbReference type="EMBL" id="QDD88996.1"/>
    </source>
</evidence>
<evidence type="ECO:0000256" key="3">
    <source>
        <dbReference type="ARBA" id="ARBA00022795"/>
    </source>
</evidence>
<keyword evidence="5" id="KW-0969">Cilium</keyword>
<evidence type="ECO:0000256" key="1">
    <source>
        <dbReference type="ARBA" id="ARBA00002397"/>
    </source>
</evidence>
<name>A0A4Y5W3H6_9PSED</name>
<comment type="similarity">
    <text evidence="2">Belongs to the FlgN family.</text>
</comment>
<gene>
    <name evidence="5" type="ORF">CCZ28_08220</name>
</gene>
<dbReference type="Gene3D" id="1.20.58.300">
    <property type="entry name" value="FlgN-like"/>
    <property type="match status" value="1"/>
</dbReference>
<dbReference type="InterPro" id="IPR007809">
    <property type="entry name" value="FlgN-like"/>
</dbReference>
<dbReference type="AlphaFoldDB" id="A0A4Y5W3H6"/>
<reference evidence="5" key="1">
    <citation type="submission" date="2017-05" db="EMBL/GenBank/DDBJ databases">
        <title>Complete genome sequence of Pseudomonas psychrotolerans CS51.</title>
        <authorList>
            <person name="Asaf S."/>
            <person name="Kang S.M."/>
            <person name="Lee I.J."/>
        </authorList>
    </citation>
    <scope>NUCLEOTIDE SEQUENCE [LARGE SCALE GENOMIC DNA]</scope>
    <source>
        <strain evidence="5">CS51</strain>
    </source>
</reference>
<feature type="region of interest" description="Disordered" evidence="4">
    <location>
        <begin position="135"/>
        <end position="155"/>
    </location>
</feature>
<dbReference type="RefSeq" id="WP_140217388.1">
    <property type="nucleotide sequence ID" value="NZ_CP021645.1"/>
</dbReference>
<proteinExistence type="inferred from homology"/>
<dbReference type="Pfam" id="PF05130">
    <property type="entry name" value="FlgN"/>
    <property type="match status" value="1"/>
</dbReference>